<evidence type="ECO:0000256" key="2">
    <source>
        <dbReference type="ARBA" id="ARBA00022786"/>
    </source>
</evidence>
<dbReference type="PROSITE" id="PS00183">
    <property type="entry name" value="UBC_1"/>
    <property type="match status" value="1"/>
</dbReference>
<protein>
    <submittedName>
        <fullName evidence="7">Ubiquitin-conjugating enzyme E2 A</fullName>
    </submittedName>
</protein>
<dbReference type="SUPFAM" id="SSF54495">
    <property type="entry name" value="UBC-like"/>
    <property type="match status" value="1"/>
</dbReference>
<dbReference type="InterPro" id="IPR016135">
    <property type="entry name" value="UBQ-conjugating_enzyme/RWD"/>
</dbReference>
<dbReference type="InterPro" id="IPR000608">
    <property type="entry name" value="UBC"/>
</dbReference>
<evidence type="ECO:0000256" key="3">
    <source>
        <dbReference type="PROSITE-ProRule" id="PRU10133"/>
    </source>
</evidence>
<dbReference type="Gene3D" id="3.10.110.10">
    <property type="entry name" value="Ubiquitin Conjugating Enzyme"/>
    <property type="match status" value="1"/>
</dbReference>
<evidence type="ECO:0000259" key="6">
    <source>
        <dbReference type="PROSITE" id="PS50127"/>
    </source>
</evidence>
<gene>
    <name evidence="7" type="ORF">Rt10032_c09g3864</name>
</gene>
<evidence type="ECO:0000256" key="5">
    <source>
        <dbReference type="SAM" id="Phobius"/>
    </source>
</evidence>
<keyword evidence="1" id="KW-0808">Transferase</keyword>
<name>A0A511KHK4_RHOTO</name>
<keyword evidence="5" id="KW-0472">Membrane</keyword>
<dbReference type="SMART" id="SM00212">
    <property type="entry name" value="UBCc"/>
    <property type="match status" value="1"/>
</dbReference>
<keyword evidence="5" id="KW-1133">Transmembrane helix</keyword>
<dbReference type="AlphaFoldDB" id="A0A511KHK4"/>
<dbReference type="GO" id="GO:0016740">
    <property type="term" value="F:transferase activity"/>
    <property type="evidence" value="ECO:0007669"/>
    <property type="project" value="UniProtKB-KW"/>
</dbReference>
<feature type="compositionally biased region" description="Low complexity" evidence="4">
    <location>
        <begin position="183"/>
        <end position="199"/>
    </location>
</feature>
<feature type="domain" description="UBC core" evidence="6">
    <location>
        <begin position="500"/>
        <end position="646"/>
    </location>
</feature>
<reference evidence="7 8" key="1">
    <citation type="submission" date="2019-07" db="EMBL/GenBank/DDBJ databases">
        <title>Rhodotorula toruloides NBRC10032 genome sequencing.</title>
        <authorList>
            <person name="Shida Y."/>
            <person name="Takaku H."/>
            <person name="Ogasawara W."/>
            <person name="Mori K."/>
        </authorList>
    </citation>
    <scope>NUCLEOTIDE SEQUENCE [LARGE SCALE GENOMIC DNA]</scope>
    <source>
        <strain evidence="7 8">NBRC10032</strain>
    </source>
</reference>
<feature type="compositionally biased region" description="Polar residues" evidence="4">
    <location>
        <begin position="451"/>
        <end position="468"/>
    </location>
</feature>
<dbReference type="OrthoDB" id="2525806at2759"/>
<dbReference type="InterPro" id="IPR023313">
    <property type="entry name" value="UBQ-conjugating_AS"/>
</dbReference>
<organism evidence="7 8">
    <name type="scientific">Rhodotorula toruloides</name>
    <name type="common">Yeast</name>
    <name type="synonym">Rhodosporidium toruloides</name>
    <dbReference type="NCBI Taxonomy" id="5286"/>
    <lineage>
        <taxon>Eukaryota</taxon>
        <taxon>Fungi</taxon>
        <taxon>Dikarya</taxon>
        <taxon>Basidiomycota</taxon>
        <taxon>Pucciniomycotina</taxon>
        <taxon>Microbotryomycetes</taxon>
        <taxon>Sporidiobolales</taxon>
        <taxon>Sporidiobolaceae</taxon>
        <taxon>Rhodotorula</taxon>
    </lineage>
</organism>
<feature type="transmembrane region" description="Helical" evidence="5">
    <location>
        <begin position="103"/>
        <end position="126"/>
    </location>
</feature>
<feature type="active site" description="Glycyl thioester intermediate" evidence="3">
    <location>
        <position position="584"/>
    </location>
</feature>
<evidence type="ECO:0000313" key="7">
    <source>
        <dbReference type="EMBL" id="GEM09847.1"/>
    </source>
</evidence>
<feature type="compositionally biased region" description="Low complexity" evidence="4">
    <location>
        <begin position="400"/>
        <end position="413"/>
    </location>
</feature>
<dbReference type="Pfam" id="PF00179">
    <property type="entry name" value="UQ_con"/>
    <property type="match status" value="1"/>
</dbReference>
<sequence length="652" mass="68795">MAFNGMSQVPSVTQRPLAVTATQFSSFATPAITVPFPSIYAGQSQIPFQFANTATFAATRVPTTIGGIAATSGVASINAEASSAGYNTSGYGNNGGGGGWPTWATAVIAACGGAAVILVVIGLFCWRWRRKQKARKRAAAVLAVSGGGSPRHRKFAKDGGLTEKPVGGVAADAGRTKNRRNDAALTAGVGAGAGLAAADGRSRSRRQRGPSPQDGSYPPVPCAEDATSGRNSPSRACARDLAALGINRPASRSPNRQRTRPDYPALTQPVPIFAPRHQRDFSGGSTNELLPPAAPFAYQEGDSRRRKGHETPPPRVPNTHWDEGSPGQTGSPARLLANVDGYEHSDTPRSSMTVSTRGTGGAPYRWDQERNLHAQMSPDVYDASAALGRAMMAGEDDASLADASSGSSSSRGAVGMALAGPAQEGRWANEDSPQYPHARSSSPNYPPSSNGHQASAATSRAPSRQYQHSARRSLFASGADGHGVSRSTTPVDNGGLASSTSMPALVRDFKRLSTDPPGGISGAPCPDNIMVWNAVIFGPTDTPFEDGTFRLVLTFDESYPNKPPVVKFISKMFHPNVYANGELCLDILQNRWSPTYDVAAILTSIQSLLHDPNPNSPANAEAAQLYRDNNKEYVKRVRETVEQSWVDDDIPA</sequence>
<feature type="compositionally biased region" description="Polar residues" evidence="4">
    <location>
        <begin position="485"/>
        <end position="499"/>
    </location>
</feature>
<dbReference type="PANTHER" id="PTHR24067">
    <property type="entry name" value="UBIQUITIN-CONJUGATING ENZYME E2"/>
    <property type="match status" value="1"/>
</dbReference>
<evidence type="ECO:0000256" key="1">
    <source>
        <dbReference type="ARBA" id="ARBA00022679"/>
    </source>
</evidence>
<feature type="compositionally biased region" description="Low complexity" evidence="4">
    <location>
        <begin position="440"/>
        <end position="450"/>
    </location>
</feature>
<dbReference type="CDD" id="cd23790">
    <property type="entry name" value="UBCc_UBE2A_2B"/>
    <property type="match status" value="1"/>
</dbReference>
<comment type="caution">
    <text evidence="7">The sequence shown here is derived from an EMBL/GenBank/DDBJ whole genome shotgun (WGS) entry which is preliminary data.</text>
</comment>
<dbReference type="InterPro" id="IPR050113">
    <property type="entry name" value="Ub_conjugating_enzyme"/>
</dbReference>
<proteinExistence type="predicted"/>
<feature type="compositionally biased region" description="Polar residues" evidence="4">
    <location>
        <begin position="348"/>
        <end position="357"/>
    </location>
</feature>
<dbReference type="FunFam" id="3.10.110.10:FF:000090">
    <property type="entry name" value="Ubiquitin-conjugating enzyme E2-17 kDa"/>
    <property type="match status" value="1"/>
</dbReference>
<keyword evidence="5" id="KW-0812">Transmembrane</keyword>
<feature type="region of interest" description="Disordered" evidence="4">
    <location>
        <begin position="141"/>
        <end position="268"/>
    </location>
</feature>
<evidence type="ECO:0000313" key="8">
    <source>
        <dbReference type="Proteomes" id="UP000321518"/>
    </source>
</evidence>
<dbReference type="EMBL" id="BJWK01000009">
    <property type="protein sequence ID" value="GEM09847.1"/>
    <property type="molecule type" value="Genomic_DNA"/>
</dbReference>
<accession>A0A511KHK4</accession>
<evidence type="ECO:0000256" key="4">
    <source>
        <dbReference type="SAM" id="MobiDB-lite"/>
    </source>
</evidence>
<feature type="region of interest" description="Disordered" evidence="4">
    <location>
        <begin position="398"/>
        <end position="499"/>
    </location>
</feature>
<feature type="region of interest" description="Disordered" evidence="4">
    <location>
        <begin position="298"/>
        <end position="365"/>
    </location>
</feature>
<keyword evidence="2" id="KW-0833">Ubl conjugation pathway</keyword>
<dbReference type="PROSITE" id="PS50127">
    <property type="entry name" value="UBC_2"/>
    <property type="match status" value="1"/>
</dbReference>
<dbReference type="Proteomes" id="UP000321518">
    <property type="component" value="Unassembled WGS sequence"/>
</dbReference>